<dbReference type="EMBL" id="CAUYUJ010015924">
    <property type="protein sequence ID" value="CAK0859663.1"/>
    <property type="molecule type" value="Genomic_DNA"/>
</dbReference>
<feature type="region of interest" description="Disordered" evidence="1">
    <location>
        <begin position="509"/>
        <end position="529"/>
    </location>
</feature>
<feature type="compositionally biased region" description="Low complexity" evidence="1">
    <location>
        <begin position="266"/>
        <end position="275"/>
    </location>
</feature>
<keyword evidence="3" id="KW-1185">Reference proteome</keyword>
<feature type="region of interest" description="Disordered" evidence="1">
    <location>
        <begin position="266"/>
        <end position="285"/>
    </location>
</feature>
<name>A0ABN9UIZ2_9DINO</name>
<feature type="non-terminal residue" evidence="2">
    <location>
        <position position="1"/>
    </location>
</feature>
<comment type="caution">
    <text evidence="2">The sequence shown here is derived from an EMBL/GenBank/DDBJ whole genome shotgun (WGS) entry which is preliminary data.</text>
</comment>
<dbReference type="Proteomes" id="UP001189429">
    <property type="component" value="Unassembled WGS sequence"/>
</dbReference>
<reference evidence="2" key="1">
    <citation type="submission" date="2023-10" db="EMBL/GenBank/DDBJ databases">
        <authorList>
            <person name="Chen Y."/>
            <person name="Shah S."/>
            <person name="Dougan E. K."/>
            <person name="Thang M."/>
            <person name="Chan C."/>
        </authorList>
    </citation>
    <scope>NUCLEOTIDE SEQUENCE [LARGE SCALE GENOMIC DNA]</scope>
</reference>
<evidence type="ECO:0000256" key="1">
    <source>
        <dbReference type="SAM" id="MobiDB-lite"/>
    </source>
</evidence>
<gene>
    <name evidence="2" type="ORF">PCOR1329_LOCUS48965</name>
</gene>
<proteinExistence type="predicted"/>
<sequence>CGASSSGFPLGSPADFIQLSNDAGAPVFQAAQNYPDVSFASSSLFHALVTASLKQGFVPSVMRAQDAAIALAVFGPEGSRLSLAMVTSEFAAGETREVEAQLQWRLRVLYHAALVAVGADLLRRQPTEQLRRLLSQRLSPVARHVMAGEVTPGVCGPVPRLGLAVRGASVEWLAHAPGSRAALDGLVASWQAAAHLSHGGPFPDAAAALSWEGRLVAATPAWLRLGRVDSALLLALAEELGPATFASPARTWALEEAEHLWLPSAASAAAHTAGEAPGGERPRRHRLVSVRLYPPPEGAGELAGQRQTRCASCASAAAEAAGPEAATGPADAPPATGAEAAVAWREEASLVLSVLAEEGADGAPGPHGQAPPVAAQDLERSSHRCGASLQELWRGLRGGAAAAGAWLLLAGPQQLTAAVLLDERAEEVVALPSPWHDACASLPWCCHGRRLKATAVRRLLHWMGALPPLGPGRPQQYVCCGPYAVGAARREDGICCWGIVCAKEEPLSGASPAAPGPEPGRAGGAGAAGGDAVPHALGAAAEVLRRCGTSSCRLGRRTAGIDDWGGPARTVRGWLERLPRSGSLRAALAELAAKT</sequence>
<organism evidence="2 3">
    <name type="scientific">Prorocentrum cordatum</name>
    <dbReference type="NCBI Taxonomy" id="2364126"/>
    <lineage>
        <taxon>Eukaryota</taxon>
        <taxon>Sar</taxon>
        <taxon>Alveolata</taxon>
        <taxon>Dinophyceae</taxon>
        <taxon>Prorocentrales</taxon>
        <taxon>Prorocentraceae</taxon>
        <taxon>Prorocentrum</taxon>
    </lineage>
</organism>
<evidence type="ECO:0000313" key="2">
    <source>
        <dbReference type="EMBL" id="CAK0859663.1"/>
    </source>
</evidence>
<accession>A0ABN9UIZ2</accession>
<evidence type="ECO:0000313" key="3">
    <source>
        <dbReference type="Proteomes" id="UP001189429"/>
    </source>
</evidence>
<protein>
    <submittedName>
        <fullName evidence="2">Uncharacterized protein</fullName>
    </submittedName>
</protein>